<reference evidence="1 2" key="1">
    <citation type="submission" date="2020-08" db="EMBL/GenBank/DDBJ databases">
        <title>Bridging the membrane lipid divide: bacteria of the FCB group superphylum have the potential to synthesize archaeal ether lipids.</title>
        <authorList>
            <person name="Villanueva L."/>
            <person name="Von Meijenfeldt F.A.B."/>
            <person name="Westbye A.B."/>
            <person name="Yadav S."/>
            <person name="Hopmans E.C."/>
            <person name="Dutilh B.E."/>
            <person name="Sinninghe Damste J.S."/>
        </authorList>
    </citation>
    <scope>NUCLEOTIDE SEQUENCE [LARGE SCALE GENOMIC DNA]</scope>
    <source>
        <strain evidence="1">NIOZ-UU47</strain>
    </source>
</reference>
<dbReference type="Gene3D" id="3.40.50.2300">
    <property type="match status" value="1"/>
</dbReference>
<dbReference type="EMBL" id="JACNJZ010000039">
    <property type="protein sequence ID" value="MBC8316518.1"/>
    <property type="molecule type" value="Genomic_DNA"/>
</dbReference>
<protein>
    <submittedName>
        <fullName evidence="1">Uncharacterized protein</fullName>
    </submittedName>
</protein>
<comment type="caution">
    <text evidence="1">The sequence shown here is derived from an EMBL/GenBank/DDBJ whole genome shotgun (WGS) entry which is preliminary data.</text>
</comment>
<dbReference type="Proteomes" id="UP000614424">
    <property type="component" value="Unassembled WGS sequence"/>
</dbReference>
<accession>A0A8J6NDN9</accession>
<gene>
    <name evidence="1" type="ORF">H8E41_01335</name>
</gene>
<name>A0A8J6NDN9_9BACT</name>
<dbReference type="AlphaFoldDB" id="A0A8J6NDN9"/>
<dbReference type="PANTHER" id="PTHR35271">
    <property type="entry name" value="ABC TRANSPORTER, SUBSTRATE-BINDING LIPOPROTEIN-RELATED"/>
    <property type="match status" value="1"/>
</dbReference>
<dbReference type="PANTHER" id="PTHR35271:SF1">
    <property type="entry name" value="ABC TRANSPORTER, SUBSTRATE-BINDING LIPOPROTEIN"/>
    <property type="match status" value="1"/>
</dbReference>
<sequence length="314" mass="35623">MAKIFSLHTILLFLAFLFFFIAIPSPAMTKIGIVYRGDITLHQQLAEELSSAIQADNNYTTVLWKLHSDLTEKDHLFFRDEQLTQLIAIGDLALSFCMENNHDLQGIFLLVSSNELARQAELLHWQGARIWAPMIEQFTKAREILPNIRTVGVLISPTCQADKVLLNKTASELGFSLNLITVENRRQILPSLSRIFQQNDAILMLPDPGLMNNVVLTEMLRLQKRHRTPLIAVSKRFVDVGAFMSVDYRLEELLDKIAQKIRQPFAEDAEPPLPHCCLIVHINNKVAEQLRISIPTANTGTRIEFIVKNTGDQT</sequence>
<organism evidence="1 2">
    <name type="scientific">Candidatus Desulfobia pelagia</name>
    <dbReference type="NCBI Taxonomy" id="2841692"/>
    <lineage>
        <taxon>Bacteria</taxon>
        <taxon>Pseudomonadati</taxon>
        <taxon>Thermodesulfobacteriota</taxon>
        <taxon>Desulfobulbia</taxon>
        <taxon>Desulfobulbales</taxon>
        <taxon>Desulfobulbaceae</taxon>
        <taxon>Candidatus Desulfobia</taxon>
    </lineage>
</organism>
<proteinExistence type="predicted"/>
<dbReference type="Pfam" id="PF04392">
    <property type="entry name" value="ABC_sub_bind"/>
    <property type="match status" value="1"/>
</dbReference>
<evidence type="ECO:0000313" key="1">
    <source>
        <dbReference type="EMBL" id="MBC8316518.1"/>
    </source>
</evidence>
<evidence type="ECO:0000313" key="2">
    <source>
        <dbReference type="Proteomes" id="UP000614424"/>
    </source>
</evidence>
<dbReference type="InterPro" id="IPR007487">
    <property type="entry name" value="ABC_transpt-TYRBP-like"/>
</dbReference>